<accession>A0ABD5ZHX3</accession>
<dbReference type="InterPro" id="IPR050090">
    <property type="entry name" value="Tyrosine_recombinase_XerCD"/>
</dbReference>
<dbReference type="PROSITE" id="PS51900">
    <property type="entry name" value="CB"/>
    <property type="match status" value="1"/>
</dbReference>
<evidence type="ECO:0000256" key="4">
    <source>
        <dbReference type="PROSITE-ProRule" id="PRU01248"/>
    </source>
</evidence>
<evidence type="ECO:0000313" key="8">
    <source>
        <dbReference type="Proteomes" id="UP001596481"/>
    </source>
</evidence>
<dbReference type="InterPro" id="IPR044068">
    <property type="entry name" value="CB"/>
</dbReference>
<dbReference type="GO" id="GO:0003677">
    <property type="term" value="F:DNA binding"/>
    <property type="evidence" value="ECO:0007669"/>
    <property type="project" value="UniProtKB-UniRule"/>
</dbReference>
<dbReference type="InterPro" id="IPR011010">
    <property type="entry name" value="DNA_brk_join_enz"/>
</dbReference>
<dbReference type="EMBL" id="JBHTAA010000005">
    <property type="protein sequence ID" value="MFC7204709.1"/>
    <property type="molecule type" value="Genomic_DNA"/>
</dbReference>
<proteinExistence type="predicted"/>
<organism evidence="7 8">
    <name type="scientific">Haloferax namakaokahaiae</name>
    <dbReference type="NCBI Taxonomy" id="1748331"/>
    <lineage>
        <taxon>Archaea</taxon>
        <taxon>Methanobacteriati</taxon>
        <taxon>Methanobacteriota</taxon>
        <taxon>Stenosarchaea group</taxon>
        <taxon>Halobacteria</taxon>
        <taxon>Halobacteriales</taxon>
        <taxon>Haloferacaceae</taxon>
        <taxon>Haloferax</taxon>
    </lineage>
</organism>
<dbReference type="Pfam" id="PF00589">
    <property type="entry name" value="Phage_integrase"/>
    <property type="match status" value="1"/>
</dbReference>
<reference evidence="7 8" key="1">
    <citation type="journal article" date="2019" name="Int. J. Syst. Evol. Microbiol.">
        <title>The Global Catalogue of Microorganisms (GCM) 10K type strain sequencing project: providing services to taxonomists for standard genome sequencing and annotation.</title>
        <authorList>
            <consortium name="The Broad Institute Genomics Platform"/>
            <consortium name="The Broad Institute Genome Sequencing Center for Infectious Disease"/>
            <person name="Wu L."/>
            <person name="Ma J."/>
        </authorList>
    </citation>
    <scope>NUCLEOTIDE SEQUENCE [LARGE SCALE GENOMIC DNA]</scope>
    <source>
        <strain evidence="7 8">DSM 29988</strain>
    </source>
</reference>
<dbReference type="Proteomes" id="UP001596481">
    <property type="component" value="Unassembled WGS sequence"/>
</dbReference>
<dbReference type="GO" id="GO:0006310">
    <property type="term" value="P:DNA recombination"/>
    <property type="evidence" value="ECO:0007669"/>
    <property type="project" value="UniProtKB-KW"/>
</dbReference>
<dbReference type="RefSeq" id="WP_390224627.1">
    <property type="nucleotide sequence ID" value="NZ_JBHTAA010000005.1"/>
</dbReference>
<feature type="domain" description="Core-binding (CB)" evidence="6">
    <location>
        <begin position="8"/>
        <end position="91"/>
    </location>
</feature>
<comment type="caution">
    <text evidence="7">The sequence shown here is derived from an EMBL/GenBank/DDBJ whole genome shotgun (WGS) entry which is preliminary data.</text>
</comment>
<dbReference type="Pfam" id="PF02899">
    <property type="entry name" value="Phage_int_SAM_1"/>
    <property type="match status" value="1"/>
</dbReference>
<dbReference type="PROSITE" id="PS51898">
    <property type="entry name" value="TYR_RECOMBINASE"/>
    <property type="match status" value="1"/>
</dbReference>
<dbReference type="InterPro" id="IPR002104">
    <property type="entry name" value="Integrase_catalytic"/>
</dbReference>
<protein>
    <submittedName>
        <fullName evidence="7">Tyrosine-type recombinase/integrase</fullName>
    </submittedName>
</protein>
<dbReference type="Gene3D" id="1.10.443.10">
    <property type="entry name" value="Intergrase catalytic core"/>
    <property type="match status" value="1"/>
</dbReference>
<name>A0ABD5ZHX3_9EURY</name>
<gene>
    <name evidence="7" type="ORF">ACFQJC_14410</name>
</gene>
<evidence type="ECO:0000259" key="5">
    <source>
        <dbReference type="PROSITE" id="PS51898"/>
    </source>
</evidence>
<dbReference type="CDD" id="cd00397">
    <property type="entry name" value="DNA_BRE_C"/>
    <property type="match status" value="1"/>
</dbReference>
<keyword evidence="3" id="KW-0233">DNA recombination</keyword>
<evidence type="ECO:0000256" key="3">
    <source>
        <dbReference type="ARBA" id="ARBA00023172"/>
    </source>
</evidence>
<dbReference type="InterPro" id="IPR004107">
    <property type="entry name" value="Integrase_SAM-like_N"/>
</dbReference>
<dbReference type="GO" id="GO:0015074">
    <property type="term" value="P:DNA integration"/>
    <property type="evidence" value="ECO:0007669"/>
    <property type="project" value="UniProtKB-KW"/>
</dbReference>
<dbReference type="AlphaFoldDB" id="A0ABD5ZHX3"/>
<dbReference type="PANTHER" id="PTHR30349:SF41">
    <property type="entry name" value="INTEGRASE_RECOMBINASE PROTEIN MJ0367-RELATED"/>
    <property type="match status" value="1"/>
</dbReference>
<dbReference type="Gene3D" id="1.10.150.130">
    <property type="match status" value="1"/>
</dbReference>
<evidence type="ECO:0000313" key="7">
    <source>
        <dbReference type="EMBL" id="MFC7204709.1"/>
    </source>
</evidence>
<dbReference type="InterPro" id="IPR013762">
    <property type="entry name" value="Integrase-like_cat_sf"/>
</dbReference>
<dbReference type="InterPro" id="IPR010998">
    <property type="entry name" value="Integrase_recombinase_N"/>
</dbReference>
<keyword evidence="2 4" id="KW-0238">DNA-binding</keyword>
<evidence type="ECO:0000256" key="1">
    <source>
        <dbReference type="ARBA" id="ARBA00022908"/>
    </source>
</evidence>
<evidence type="ECO:0000259" key="6">
    <source>
        <dbReference type="PROSITE" id="PS51900"/>
    </source>
</evidence>
<dbReference type="SUPFAM" id="SSF56349">
    <property type="entry name" value="DNA breaking-rejoining enzymes"/>
    <property type="match status" value="1"/>
</dbReference>
<keyword evidence="8" id="KW-1185">Reference proteome</keyword>
<dbReference type="PANTHER" id="PTHR30349">
    <property type="entry name" value="PHAGE INTEGRASE-RELATED"/>
    <property type="match status" value="1"/>
</dbReference>
<feature type="domain" description="Tyr recombinase" evidence="5">
    <location>
        <begin position="113"/>
        <end position="328"/>
    </location>
</feature>
<sequence>MTGSLLYLDPEDAVERFLAYMAPSWRDSTFNNATTRLGHLLDFLDERGIEDTTELNGRTLSDFVAWRRADVAPITLQKQLTTVRVFLRWAADIDAVPEGLAEQLHAPELPDGAESSDIVIETHRVERMLDYFERFDYASRMHAMVAILWRTGMRRGALHSLDVGDLRPEENALVLEHRPETDTYLKNGKDGERWVYLGPIWYQVVEDYVNERRLDKTDDHGRDPLLTTRYGRPHVTTISDNCYRATRPCQYTSECPVGRDIEECAGTTNPEQCPCKRGPHAFRRGAISDHLREGTPPEVVSERMNVSLDVLYKHYDVRSNREKMDVRKEHLPS</sequence>
<keyword evidence="1" id="KW-0229">DNA integration</keyword>
<evidence type="ECO:0000256" key="2">
    <source>
        <dbReference type="ARBA" id="ARBA00023125"/>
    </source>
</evidence>